<accession>A0A5C6LU37</accession>
<evidence type="ECO:0000313" key="2">
    <source>
        <dbReference type="Proteomes" id="UP000318815"/>
    </source>
</evidence>
<dbReference type="Proteomes" id="UP000318815">
    <property type="component" value="Unassembled WGS sequence"/>
</dbReference>
<proteinExistence type="predicted"/>
<dbReference type="OrthoDB" id="6620093at2"/>
<dbReference type="AlphaFoldDB" id="A0A5C6LU37"/>
<organism evidence="1 2">
    <name type="scientific">Chitinophaga pinensis</name>
    <dbReference type="NCBI Taxonomy" id="79329"/>
    <lineage>
        <taxon>Bacteria</taxon>
        <taxon>Pseudomonadati</taxon>
        <taxon>Bacteroidota</taxon>
        <taxon>Chitinophagia</taxon>
        <taxon>Chitinophagales</taxon>
        <taxon>Chitinophagaceae</taxon>
        <taxon>Chitinophaga</taxon>
    </lineage>
</organism>
<dbReference type="Gene3D" id="3.40.50.2000">
    <property type="entry name" value="Glycogen Phosphorylase B"/>
    <property type="match status" value="1"/>
</dbReference>
<dbReference type="EMBL" id="VOHS01000020">
    <property type="protein sequence ID" value="TWV98975.1"/>
    <property type="molecule type" value="Genomic_DNA"/>
</dbReference>
<keyword evidence="2" id="KW-1185">Reference proteome</keyword>
<dbReference type="GO" id="GO:0016740">
    <property type="term" value="F:transferase activity"/>
    <property type="evidence" value="ECO:0007669"/>
    <property type="project" value="UniProtKB-KW"/>
</dbReference>
<protein>
    <submittedName>
        <fullName evidence="1">Glycosyltransferase family 1 protein</fullName>
    </submittedName>
</protein>
<gene>
    <name evidence="1" type="ORF">FEF09_19020</name>
</gene>
<reference evidence="1 2" key="1">
    <citation type="submission" date="2019-08" db="EMBL/GenBank/DDBJ databases">
        <title>Whole genome sequencing of chitin degrading bacteria Chitinophaga pinensis YS16.</title>
        <authorList>
            <person name="Singh R.P."/>
            <person name="Manchanda G."/>
            <person name="Maurya I.K."/>
            <person name="Joshi N.K."/>
            <person name="Srivastava A.K."/>
        </authorList>
    </citation>
    <scope>NUCLEOTIDE SEQUENCE [LARGE SCALE GENOMIC DNA]</scope>
    <source>
        <strain evidence="1 2">YS-16</strain>
    </source>
</reference>
<dbReference type="RefSeq" id="WP_146306587.1">
    <property type="nucleotide sequence ID" value="NZ_VOHS01000020.1"/>
</dbReference>
<comment type="caution">
    <text evidence="1">The sequence shown here is derived from an EMBL/GenBank/DDBJ whole genome shotgun (WGS) entry which is preliminary data.</text>
</comment>
<evidence type="ECO:0000313" key="1">
    <source>
        <dbReference type="EMBL" id="TWV98975.1"/>
    </source>
</evidence>
<dbReference type="SUPFAM" id="SSF53756">
    <property type="entry name" value="UDP-Glycosyltransferase/glycogen phosphorylase"/>
    <property type="match status" value="1"/>
</dbReference>
<sequence length="235" mass="26907">MTSSTQQLAGRKILFATVSGDKYIHPLTGLAKYLQHAGCDVRWYASKCYTQLFHQLMIYNYPLKRANDINSRNINDMLPERKNISNEAARMNFDMLHYFILPATKYYEDIRDIRDIFPFDMVITDCMFSAGPIVRNKLHIPVLTFGATSAGKEIRATNIIHKWLSAVQLTLASFIADKILFNKPFRVYRDICSRYGIQQKGNNFSDSIALHADRVLQADDPLMVNAGYVAELLKI</sequence>
<keyword evidence="1" id="KW-0808">Transferase</keyword>
<name>A0A5C6LU37_9BACT</name>